<sequence>MPFESPVLFLTTGSSCVKRNERYRYNSIIGSRNIRRSRKIIRAKTSVFELILMRSSSICPRHGSRAISV</sequence>
<keyword evidence="2" id="KW-1185">Reference proteome</keyword>
<reference evidence="1 2" key="1">
    <citation type="journal article" date="2018" name="BMC Genomics">
        <title>Comparative genome analyses reveal sequence features reflecting distinct modes of host-adaptation between dicot and monocot powdery mildew.</title>
        <authorList>
            <person name="Wu Y."/>
            <person name="Ma X."/>
            <person name="Pan Z."/>
            <person name="Kale S.D."/>
            <person name="Song Y."/>
            <person name="King H."/>
            <person name="Zhang Q."/>
            <person name="Presley C."/>
            <person name="Deng X."/>
            <person name="Wei C.I."/>
            <person name="Xiao S."/>
        </authorList>
    </citation>
    <scope>NUCLEOTIDE SEQUENCE [LARGE SCALE GENOMIC DNA]</scope>
    <source>
        <strain evidence="1">UMSG3</strain>
    </source>
</reference>
<comment type="caution">
    <text evidence="1">The sequence shown here is derived from an EMBL/GenBank/DDBJ whole genome shotgun (WGS) entry which is preliminary data.</text>
</comment>
<evidence type="ECO:0000313" key="1">
    <source>
        <dbReference type="EMBL" id="RKF76140.1"/>
    </source>
</evidence>
<dbReference type="AlphaFoldDB" id="A0A420INK4"/>
<proteinExistence type="predicted"/>
<dbReference type="Proteomes" id="UP000283383">
    <property type="component" value="Unassembled WGS sequence"/>
</dbReference>
<organism evidence="1 2">
    <name type="scientific">Golovinomyces cichoracearum</name>
    <dbReference type="NCBI Taxonomy" id="62708"/>
    <lineage>
        <taxon>Eukaryota</taxon>
        <taxon>Fungi</taxon>
        <taxon>Dikarya</taxon>
        <taxon>Ascomycota</taxon>
        <taxon>Pezizomycotina</taxon>
        <taxon>Leotiomycetes</taxon>
        <taxon>Erysiphales</taxon>
        <taxon>Erysiphaceae</taxon>
        <taxon>Golovinomyces</taxon>
    </lineage>
</organism>
<gene>
    <name evidence="1" type="ORF">GcM3_080025</name>
</gene>
<dbReference type="EMBL" id="MCBQ01008100">
    <property type="protein sequence ID" value="RKF76140.1"/>
    <property type="molecule type" value="Genomic_DNA"/>
</dbReference>
<protein>
    <submittedName>
        <fullName evidence="1">Uncharacterized protein</fullName>
    </submittedName>
</protein>
<accession>A0A420INK4</accession>
<evidence type="ECO:0000313" key="2">
    <source>
        <dbReference type="Proteomes" id="UP000283383"/>
    </source>
</evidence>
<name>A0A420INK4_9PEZI</name>